<dbReference type="GO" id="GO:0016887">
    <property type="term" value="F:ATP hydrolysis activity"/>
    <property type="evidence" value="ECO:0007669"/>
    <property type="project" value="RHEA"/>
</dbReference>
<dbReference type="PROSITE" id="PS50967">
    <property type="entry name" value="HRDC"/>
    <property type="match status" value="1"/>
</dbReference>
<keyword evidence="3 10" id="KW-0378">Hydrolase</keyword>
<evidence type="ECO:0000313" key="14">
    <source>
        <dbReference type="EMBL" id="RII42588.1"/>
    </source>
</evidence>
<dbReference type="Pfam" id="PF13361">
    <property type="entry name" value="UvrD_C"/>
    <property type="match status" value="2"/>
</dbReference>
<keyword evidence="6" id="KW-0413">Isomerase</keyword>
<dbReference type="Gene3D" id="1.10.150.80">
    <property type="entry name" value="HRDC domain"/>
    <property type="match status" value="1"/>
</dbReference>
<organism evidence="14 15">
    <name type="scientific">Galactobacter valiniphilus</name>
    <dbReference type="NCBI Taxonomy" id="2676122"/>
    <lineage>
        <taxon>Bacteria</taxon>
        <taxon>Bacillati</taxon>
        <taxon>Actinomycetota</taxon>
        <taxon>Actinomycetes</taxon>
        <taxon>Micrococcales</taxon>
        <taxon>Micrococcaceae</taxon>
        <taxon>Galactobacter</taxon>
    </lineage>
</organism>
<evidence type="ECO:0000256" key="2">
    <source>
        <dbReference type="ARBA" id="ARBA00022741"/>
    </source>
</evidence>
<dbReference type="Proteomes" id="UP000265419">
    <property type="component" value="Unassembled WGS sequence"/>
</dbReference>
<dbReference type="GO" id="GO:0005524">
    <property type="term" value="F:ATP binding"/>
    <property type="evidence" value="ECO:0007669"/>
    <property type="project" value="UniProtKB-UniRule"/>
</dbReference>
<evidence type="ECO:0000259" key="13">
    <source>
        <dbReference type="PROSITE" id="PS51217"/>
    </source>
</evidence>
<dbReference type="GO" id="GO:0000725">
    <property type="term" value="P:recombinational repair"/>
    <property type="evidence" value="ECO:0007669"/>
    <property type="project" value="TreeGrafter"/>
</dbReference>
<evidence type="ECO:0000259" key="12">
    <source>
        <dbReference type="PROSITE" id="PS51198"/>
    </source>
</evidence>
<comment type="caution">
    <text evidence="14">The sequence shown here is derived from an EMBL/GenBank/DDBJ whole genome shotgun (WGS) entry which is preliminary data.</text>
</comment>
<evidence type="ECO:0000256" key="4">
    <source>
        <dbReference type="ARBA" id="ARBA00022806"/>
    </source>
</evidence>
<comment type="catalytic activity">
    <reaction evidence="9">
        <text>ATP + H2O = ADP + phosphate + H(+)</text>
        <dbReference type="Rhea" id="RHEA:13065"/>
        <dbReference type="ChEBI" id="CHEBI:15377"/>
        <dbReference type="ChEBI" id="CHEBI:15378"/>
        <dbReference type="ChEBI" id="CHEBI:30616"/>
        <dbReference type="ChEBI" id="CHEBI:43474"/>
        <dbReference type="ChEBI" id="CHEBI:456216"/>
        <dbReference type="EC" id="5.6.2.4"/>
    </reaction>
</comment>
<dbReference type="EMBL" id="QQXK01000010">
    <property type="protein sequence ID" value="RII42588.1"/>
    <property type="molecule type" value="Genomic_DNA"/>
</dbReference>
<dbReference type="InterPro" id="IPR002121">
    <property type="entry name" value="HRDC_dom"/>
</dbReference>
<dbReference type="RefSeq" id="WP_119424331.1">
    <property type="nucleotide sequence ID" value="NZ_QQXK01000010.1"/>
</dbReference>
<evidence type="ECO:0000256" key="10">
    <source>
        <dbReference type="PROSITE-ProRule" id="PRU00560"/>
    </source>
</evidence>
<evidence type="ECO:0000256" key="9">
    <source>
        <dbReference type="ARBA" id="ARBA00048988"/>
    </source>
</evidence>
<keyword evidence="15" id="KW-1185">Reference proteome</keyword>
<dbReference type="AlphaFoldDB" id="A0A399JAL3"/>
<dbReference type="PANTHER" id="PTHR11070">
    <property type="entry name" value="UVRD / RECB / PCRA DNA HELICASE FAMILY MEMBER"/>
    <property type="match status" value="1"/>
</dbReference>
<comment type="catalytic activity">
    <reaction evidence="7">
        <text>Couples ATP hydrolysis with the unwinding of duplex DNA by translocating in the 3'-5' direction.</text>
        <dbReference type="EC" id="5.6.2.4"/>
    </reaction>
</comment>
<dbReference type="Pfam" id="PF00570">
    <property type="entry name" value="HRDC"/>
    <property type="match status" value="1"/>
</dbReference>
<dbReference type="Gene3D" id="1.10.10.160">
    <property type="match status" value="1"/>
</dbReference>
<dbReference type="GO" id="GO:0005829">
    <property type="term" value="C:cytosol"/>
    <property type="evidence" value="ECO:0007669"/>
    <property type="project" value="TreeGrafter"/>
</dbReference>
<sequence length="700" mass="76829">MSAETERILAGLDAEQLEVASTLHGPLCVIAGAGTGKTRAITHRIAHGVAAGEYVPQQVLAVTFTARAAAEMRTRLRGLGAAGVQAHTFHAAALRQLQYFWPQSVGGLLPSLVDHKAPLVAEAARRLRLPADRATVRDLAGEIEWAKVSMLTPESYAAPSIRRDAVGELDHQALARVYQAYEDVKNDRGLIDFEDVLLLTVGILEDDERVAAQVRSQYRHFTVDEYQDVSPLQQRLLDLWVGGRGEVCVVGDPSQTIYSFTGATPRHLLEFTRTHPGAREVHLVRDYRSTPQVVHLANRLLSSRHPERGLEQRGALWAKPLELIAQREAGPEPEYHELPDDEAEAAFIAQRIAQLAKEGTRLRDIAVLYRTNGQSEAIERALSTAGIGYQLRGAERFFQRREVREGLAQIRSSARNAPLEHATTLTRDLLGSLGWQPNAPTAAGAVRERWESLAALVALADELDAARGEGEYLTMEAFAGELEARAATAHAPVVEGVTMASLHSSKGLEWEVVFLAGLSEGLMPISFAQTQADVDEERRLFYVGVTRAQRRIILSWSLSRTTGGRGRRRRTRFLQGLAPAGRGEERLEAGARRGKRAAGPVRCRVCGATLETPSERKLRRCSTCPSSYDEGVFEALREWRSGAAKEAGLPAFVIFTDATLMALAEEMPRTPQEFLAIPGIGRSKLERFGEDLLSVLAGLR</sequence>
<accession>A0A399JAL3</accession>
<evidence type="ECO:0000256" key="5">
    <source>
        <dbReference type="ARBA" id="ARBA00022840"/>
    </source>
</evidence>
<dbReference type="EC" id="5.6.2.4" evidence="8"/>
<evidence type="ECO:0000256" key="8">
    <source>
        <dbReference type="ARBA" id="ARBA00034808"/>
    </source>
</evidence>
<dbReference type="InterPro" id="IPR014017">
    <property type="entry name" value="DNA_helicase_UvrD-like_C"/>
</dbReference>
<dbReference type="InterPro" id="IPR000212">
    <property type="entry name" value="DNA_helicase_UvrD/REP"/>
</dbReference>
<feature type="domain" description="HRDC" evidence="11">
    <location>
        <begin position="626"/>
        <end position="700"/>
    </location>
</feature>
<gene>
    <name evidence="14" type="ORF">DWB68_06475</name>
</gene>
<dbReference type="Gene3D" id="1.10.486.10">
    <property type="entry name" value="PCRA, domain 4"/>
    <property type="match status" value="1"/>
</dbReference>
<evidence type="ECO:0000256" key="7">
    <source>
        <dbReference type="ARBA" id="ARBA00034617"/>
    </source>
</evidence>
<keyword evidence="5 10" id="KW-0067">ATP-binding</keyword>
<feature type="domain" description="UvrD-like helicase C-terminal" evidence="13">
    <location>
        <begin position="291"/>
        <end position="550"/>
    </location>
</feature>
<dbReference type="CDD" id="cd17932">
    <property type="entry name" value="DEXQc_UvrD"/>
    <property type="match status" value="1"/>
</dbReference>
<dbReference type="GO" id="GO:0003677">
    <property type="term" value="F:DNA binding"/>
    <property type="evidence" value="ECO:0007669"/>
    <property type="project" value="InterPro"/>
</dbReference>
<dbReference type="InterPro" id="IPR044876">
    <property type="entry name" value="HRDC_dom_sf"/>
</dbReference>
<evidence type="ECO:0000256" key="1">
    <source>
        <dbReference type="ARBA" id="ARBA00009922"/>
    </source>
</evidence>
<feature type="binding site" evidence="10">
    <location>
        <begin position="31"/>
        <end position="38"/>
    </location>
    <ligand>
        <name>ATP</name>
        <dbReference type="ChEBI" id="CHEBI:30616"/>
    </ligand>
</feature>
<comment type="similarity">
    <text evidence="1">Belongs to the helicase family. UvrD subfamily.</text>
</comment>
<dbReference type="Gene3D" id="3.40.50.300">
    <property type="entry name" value="P-loop containing nucleotide triphosphate hydrolases"/>
    <property type="match status" value="3"/>
</dbReference>
<dbReference type="PROSITE" id="PS51217">
    <property type="entry name" value="UVRD_HELICASE_CTER"/>
    <property type="match status" value="1"/>
</dbReference>
<dbReference type="InterPro" id="IPR013986">
    <property type="entry name" value="DExx_box_DNA_helicase_dom_sf"/>
</dbReference>
<dbReference type="InterPro" id="IPR027417">
    <property type="entry name" value="P-loop_NTPase"/>
</dbReference>
<dbReference type="Pfam" id="PF00580">
    <property type="entry name" value="UvrD-helicase"/>
    <property type="match status" value="1"/>
</dbReference>
<evidence type="ECO:0000313" key="15">
    <source>
        <dbReference type="Proteomes" id="UP000265419"/>
    </source>
</evidence>
<dbReference type="CDD" id="cd18807">
    <property type="entry name" value="SF1_C_UvrD"/>
    <property type="match status" value="1"/>
</dbReference>
<keyword evidence="2 10" id="KW-0547">Nucleotide-binding</keyword>
<dbReference type="SUPFAM" id="SSF52540">
    <property type="entry name" value="P-loop containing nucleoside triphosphate hydrolases"/>
    <property type="match status" value="1"/>
</dbReference>
<reference evidence="14 15" key="1">
    <citation type="submission" date="2018-07" db="EMBL/GenBank/DDBJ databases">
        <title>Arthrobacter sp. nov., isolated from raw cow's milk with high bacterial count.</title>
        <authorList>
            <person name="Hahne J."/>
            <person name="Isele D."/>
            <person name="Lipski A."/>
        </authorList>
    </citation>
    <scope>NUCLEOTIDE SEQUENCE [LARGE SCALE GENOMIC DNA]</scope>
    <source>
        <strain evidence="14 15">JZ R-35</strain>
    </source>
</reference>
<evidence type="ECO:0000259" key="11">
    <source>
        <dbReference type="PROSITE" id="PS50967"/>
    </source>
</evidence>
<dbReference type="SMART" id="SM00341">
    <property type="entry name" value="HRDC"/>
    <property type="match status" value="1"/>
</dbReference>
<dbReference type="FunFam" id="3.40.50.300:FF:001181">
    <property type="entry name" value="DNA helicase"/>
    <property type="match status" value="1"/>
</dbReference>
<dbReference type="SUPFAM" id="SSF47819">
    <property type="entry name" value="HRDC-like"/>
    <property type="match status" value="1"/>
</dbReference>
<dbReference type="PROSITE" id="PS51198">
    <property type="entry name" value="UVRD_HELICASE_ATP_BIND"/>
    <property type="match status" value="1"/>
</dbReference>
<dbReference type="PANTHER" id="PTHR11070:SF69">
    <property type="entry name" value="ATP-DEPENDENT DNA HELICASE UVRD2"/>
    <property type="match status" value="1"/>
</dbReference>
<evidence type="ECO:0000256" key="3">
    <source>
        <dbReference type="ARBA" id="ARBA00022801"/>
    </source>
</evidence>
<dbReference type="InterPro" id="IPR014016">
    <property type="entry name" value="UvrD-like_ATP-bd"/>
</dbReference>
<proteinExistence type="inferred from homology"/>
<dbReference type="InterPro" id="IPR010997">
    <property type="entry name" value="HRDC-like_sf"/>
</dbReference>
<protein>
    <recommendedName>
        <fullName evidence="8">DNA 3'-5' helicase</fullName>
        <ecNumber evidence="8">5.6.2.4</ecNumber>
    </recommendedName>
</protein>
<dbReference type="GO" id="GO:0043138">
    <property type="term" value="F:3'-5' DNA helicase activity"/>
    <property type="evidence" value="ECO:0007669"/>
    <property type="project" value="UniProtKB-EC"/>
</dbReference>
<dbReference type="GO" id="GO:0033202">
    <property type="term" value="C:DNA helicase complex"/>
    <property type="evidence" value="ECO:0007669"/>
    <property type="project" value="TreeGrafter"/>
</dbReference>
<feature type="domain" description="UvrD-like helicase ATP-binding" evidence="12">
    <location>
        <begin position="10"/>
        <end position="290"/>
    </location>
</feature>
<name>A0A399JAL3_9MICC</name>
<keyword evidence="4 10" id="KW-0347">Helicase</keyword>
<evidence type="ECO:0000256" key="6">
    <source>
        <dbReference type="ARBA" id="ARBA00023235"/>
    </source>
</evidence>